<feature type="compositionally biased region" description="Acidic residues" evidence="1">
    <location>
        <begin position="900"/>
        <end position="910"/>
    </location>
</feature>
<feature type="region of interest" description="Disordered" evidence="1">
    <location>
        <begin position="1"/>
        <end position="122"/>
    </location>
</feature>
<proteinExistence type="predicted"/>
<feature type="compositionally biased region" description="Acidic residues" evidence="1">
    <location>
        <begin position="921"/>
        <end position="932"/>
    </location>
</feature>
<feature type="compositionally biased region" description="Basic and acidic residues" evidence="1">
    <location>
        <begin position="867"/>
        <end position="899"/>
    </location>
</feature>
<accession>A0A4R8T1S2</accession>
<feature type="compositionally biased region" description="Polar residues" evidence="1">
    <location>
        <begin position="22"/>
        <end position="32"/>
    </location>
</feature>
<feature type="compositionally biased region" description="Polar residues" evidence="1">
    <location>
        <begin position="41"/>
        <end position="51"/>
    </location>
</feature>
<keyword evidence="3" id="KW-1185">Reference proteome</keyword>
<dbReference type="EMBL" id="QAPF01000548">
    <property type="protein sequence ID" value="TEA10510.1"/>
    <property type="molecule type" value="Genomic_DNA"/>
</dbReference>
<protein>
    <submittedName>
        <fullName evidence="2">Uncharacterized protein</fullName>
    </submittedName>
</protein>
<feature type="compositionally biased region" description="Basic and acidic residues" evidence="1">
    <location>
        <begin position="800"/>
        <end position="810"/>
    </location>
</feature>
<feature type="region of interest" description="Disordered" evidence="1">
    <location>
        <begin position="859"/>
        <end position="960"/>
    </location>
</feature>
<gene>
    <name evidence="2" type="ORF">C8034_v009660</name>
</gene>
<dbReference type="Proteomes" id="UP000295604">
    <property type="component" value="Unassembled WGS sequence"/>
</dbReference>
<dbReference type="AlphaFoldDB" id="A0A4R8T1S2"/>
<feature type="compositionally biased region" description="Polar residues" evidence="1">
    <location>
        <begin position="103"/>
        <end position="121"/>
    </location>
</feature>
<evidence type="ECO:0000313" key="3">
    <source>
        <dbReference type="Proteomes" id="UP000295604"/>
    </source>
</evidence>
<organism evidence="2 3">
    <name type="scientific">Colletotrichum sidae</name>
    <dbReference type="NCBI Taxonomy" id="1347389"/>
    <lineage>
        <taxon>Eukaryota</taxon>
        <taxon>Fungi</taxon>
        <taxon>Dikarya</taxon>
        <taxon>Ascomycota</taxon>
        <taxon>Pezizomycotina</taxon>
        <taxon>Sordariomycetes</taxon>
        <taxon>Hypocreomycetidae</taxon>
        <taxon>Glomerellales</taxon>
        <taxon>Glomerellaceae</taxon>
        <taxon>Colletotrichum</taxon>
        <taxon>Colletotrichum orbiculare species complex</taxon>
    </lineage>
</organism>
<comment type="caution">
    <text evidence="2">The sequence shown here is derived from an EMBL/GenBank/DDBJ whole genome shotgun (WGS) entry which is preliminary data.</text>
</comment>
<sequence length="1002" mass="111132">MSFSFNFTFSCPVDSQPPRPSTKGSDQAQSAETSRRDCLSLSPTPNQQTTRMFAIGEGSDGASDLETNEDVLSQAAAGDPHDHLVSATAASGAEEHSPPKAPLSSSGALHTAESATSPNQRANDDISAISVRQALIASPQPGASVTETTPPPPVSGDFSFVAKSLSPLGYGGHSTPGPSQCPVPTPTEKRHRPDKAPADLDNVTQLFRQLSVDGATSEVANGATREAPQTPMSSSPREAIIELVNVTQGLGQLSVEEVTADAASDDVVQNAAPTLGNQTDAAQPSETTTDATRLLAQLSVGDKDRPGVRIQTGKRRKKARYASFVEASGNRVVVTVKKRSPLDLDHHGTILSWIVTYAAASTAKNQSIEQSSRSRLKVVQALRLTCKRLCEVASPLLLPQVSVSLNADSLDRLEKFAQNTDIARGITHFRMTLAFHSCRFMSDPTAFMSYQIRCLELRTERLDRLYQEAHEKSTDAREVKRLRLLKEFHHRQLSGSISMPTRVGFRDYERQYRLQKKALVGAGKEYHLLADKLARLAKRMPNLESLELTDMDIPLDWEKTYREPGLAGVRQHFAAPMRWEKHDVASIAPLAAPMALLVKLPVAFAQHGVLLKKLDISVSPSWHDKYSELQSGEADRRALAQLENHLQEVNISFAPRDHDLVVERRPLKSYDVDRYSKQMTAIASFLSPFLSSTLNPTKLRLCGKAFSYPQGRVDQYDWPFLLNLVDIPEWSRLERLELDHFYTPVSRLTVLLGNRPAPLTVKLDNITLVGGTWRQALDELRRKRDRWDGSVVVESLSSPREQRPSDDKPPEVASGYEPEGMKNVMWHIQEQSFGVGGTKSPLVDGPVEREANYDDIRACHLNNPPLDAEKYKGKQKKGEEKRDEGKEKHKEEYGKGKGEEEWEDVEEVEEEKGKEARPAIAEDDEYGSDDESAGTSHGSGSDGDDDVVDEQGARIIRPFDSEYEDLNYATEAMDSDSDFEGPFYDSETGEYELQYNPRRWRY</sequence>
<evidence type="ECO:0000256" key="1">
    <source>
        <dbReference type="SAM" id="MobiDB-lite"/>
    </source>
</evidence>
<feature type="region of interest" description="Disordered" evidence="1">
    <location>
        <begin position="793"/>
        <end position="817"/>
    </location>
</feature>
<feature type="region of interest" description="Disordered" evidence="1">
    <location>
        <begin position="170"/>
        <end position="197"/>
    </location>
</feature>
<name>A0A4R8T1S2_9PEZI</name>
<evidence type="ECO:0000313" key="2">
    <source>
        <dbReference type="EMBL" id="TEA10510.1"/>
    </source>
</evidence>
<reference evidence="2 3" key="1">
    <citation type="submission" date="2018-11" db="EMBL/GenBank/DDBJ databases">
        <title>Genome sequence and assembly of Colletotrichum sidae.</title>
        <authorList>
            <person name="Gan P."/>
            <person name="Shirasu K."/>
        </authorList>
    </citation>
    <scope>NUCLEOTIDE SEQUENCE [LARGE SCALE GENOMIC DNA]</scope>
    <source>
        <strain evidence="2 3">CBS 518.97</strain>
    </source>
</reference>